<dbReference type="Proteomes" id="UP000319383">
    <property type="component" value="Chromosome"/>
</dbReference>
<proteinExistence type="predicted"/>
<evidence type="ECO:0000313" key="3">
    <source>
        <dbReference type="Proteomes" id="UP000319383"/>
    </source>
</evidence>
<organism evidence="2 3">
    <name type="scientific">Symmachiella dynata</name>
    <dbReference type="NCBI Taxonomy" id="2527995"/>
    <lineage>
        <taxon>Bacteria</taxon>
        <taxon>Pseudomonadati</taxon>
        <taxon>Planctomycetota</taxon>
        <taxon>Planctomycetia</taxon>
        <taxon>Planctomycetales</taxon>
        <taxon>Planctomycetaceae</taxon>
        <taxon>Symmachiella</taxon>
    </lineage>
</organism>
<gene>
    <name evidence="2" type="ORF">Mal52_42370</name>
</gene>
<evidence type="ECO:0000256" key="1">
    <source>
        <dbReference type="SAM" id="MobiDB-lite"/>
    </source>
</evidence>
<feature type="compositionally biased region" description="Polar residues" evidence="1">
    <location>
        <begin position="110"/>
        <end position="127"/>
    </location>
</feature>
<protein>
    <submittedName>
        <fullName evidence="2">Uncharacterized protein</fullName>
    </submittedName>
</protein>
<accession>A0A517ZTC8</accession>
<dbReference type="AlphaFoldDB" id="A0A517ZTC8"/>
<evidence type="ECO:0000313" key="2">
    <source>
        <dbReference type="EMBL" id="QDU45741.1"/>
    </source>
</evidence>
<keyword evidence="3" id="KW-1185">Reference proteome</keyword>
<dbReference type="KEGG" id="sdyn:Mal52_42370"/>
<name>A0A517ZTC8_9PLAN</name>
<reference evidence="2 3" key="1">
    <citation type="submission" date="2019-02" db="EMBL/GenBank/DDBJ databases">
        <title>Deep-cultivation of Planctomycetes and their phenomic and genomic characterization uncovers novel biology.</title>
        <authorList>
            <person name="Wiegand S."/>
            <person name="Jogler M."/>
            <person name="Boedeker C."/>
            <person name="Pinto D."/>
            <person name="Vollmers J."/>
            <person name="Rivas-Marin E."/>
            <person name="Kohn T."/>
            <person name="Peeters S.H."/>
            <person name="Heuer A."/>
            <person name="Rast P."/>
            <person name="Oberbeckmann S."/>
            <person name="Bunk B."/>
            <person name="Jeske O."/>
            <person name="Meyerdierks A."/>
            <person name="Storesund J.E."/>
            <person name="Kallscheuer N."/>
            <person name="Luecker S."/>
            <person name="Lage O.M."/>
            <person name="Pohl T."/>
            <person name="Merkel B.J."/>
            <person name="Hornburger P."/>
            <person name="Mueller R.-W."/>
            <person name="Bruemmer F."/>
            <person name="Labrenz M."/>
            <person name="Spormann A.M."/>
            <person name="Op den Camp H."/>
            <person name="Overmann J."/>
            <person name="Amann R."/>
            <person name="Jetten M.S.M."/>
            <person name="Mascher T."/>
            <person name="Medema M.H."/>
            <person name="Devos D.P."/>
            <person name="Kaster A.-K."/>
            <person name="Ovreas L."/>
            <person name="Rohde M."/>
            <person name="Galperin M.Y."/>
            <person name="Jogler C."/>
        </authorList>
    </citation>
    <scope>NUCLEOTIDE SEQUENCE [LARGE SCALE GENOMIC DNA]</scope>
    <source>
        <strain evidence="2 3">Mal52</strain>
    </source>
</reference>
<feature type="region of interest" description="Disordered" evidence="1">
    <location>
        <begin position="102"/>
        <end position="131"/>
    </location>
</feature>
<dbReference type="EMBL" id="CP036276">
    <property type="protein sequence ID" value="QDU45741.1"/>
    <property type="molecule type" value="Genomic_DNA"/>
</dbReference>
<feature type="region of interest" description="Disordered" evidence="1">
    <location>
        <begin position="43"/>
        <end position="67"/>
    </location>
</feature>
<sequence>METAIFDVRTGINTSVGDHRRNRDLAVALHRNYLLRKGVAVNKKRVKSPPRRVDADPKAASAQNRGIASVRRPATPISCVSDAGIFDKVRAILGNIGKVFPGNHEKRRNPCNTGGKQSESPFSTNKNLPAPRGNVQRIFASWGGEGCGLGDKPPGKAGG</sequence>